<organism evidence="3 4">
    <name type="scientific">Methyloceanibacter superfactus</name>
    <dbReference type="NCBI Taxonomy" id="1774969"/>
    <lineage>
        <taxon>Bacteria</taxon>
        <taxon>Pseudomonadati</taxon>
        <taxon>Pseudomonadota</taxon>
        <taxon>Alphaproteobacteria</taxon>
        <taxon>Hyphomicrobiales</taxon>
        <taxon>Hyphomicrobiaceae</taxon>
        <taxon>Methyloceanibacter</taxon>
    </lineage>
</organism>
<evidence type="ECO:0000313" key="3">
    <source>
        <dbReference type="EMBL" id="ODS01876.1"/>
    </source>
</evidence>
<keyword evidence="2" id="KW-0472">Membrane</keyword>
<feature type="compositionally biased region" description="Basic residues" evidence="1">
    <location>
        <begin position="223"/>
        <end position="247"/>
    </location>
</feature>
<feature type="compositionally biased region" description="Low complexity" evidence="1">
    <location>
        <begin position="135"/>
        <end position="146"/>
    </location>
</feature>
<accession>A0A1E3W7X2</accession>
<dbReference type="STRING" id="1774969.AUC69_04540"/>
<feature type="compositionally biased region" description="Low complexity" evidence="1">
    <location>
        <begin position="45"/>
        <end position="56"/>
    </location>
</feature>
<dbReference type="Proteomes" id="UP000094472">
    <property type="component" value="Unassembled WGS sequence"/>
</dbReference>
<keyword evidence="2" id="KW-1133">Transmembrane helix</keyword>
<gene>
    <name evidence="3" type="ORF">AUC69_04540</name>
</gene>
<proteinExistence type="predicted"/>
<reference evidence="3 4" key="1">
    <citation type="journal article" date="2016" name="Environ. Microbiol.">
        <title>New Methyloceanibacter diversity from North Sea sediments includes methanotroph containing solely the soluble methane monooxygenase.</title>
        <authorList>
            <person name="Vekeman B."/>
            <person name="Kerckhof F.M."/>
            <person name="Cremers G."/>
            <person name="de Vos P."/>
            <person name="Vandamme P."/>
            <person name="Boon N."/>
            <person name="Op den Camp H.J."/>
            <person name="Heylen K."/>
        </authorList>
    </citation>
    <scope>NUCLEOTIDE SEQUENCE [LARGE SCALE GENOMIC DNA]</scope>
    <source>
        <strain evidence="3 4">R-67175</strain>
    </source>
</reference>
<keyword evidence="4" id="KW-1185">Reference proteome</keyword>
<feature type="transmembrane region" description="Helical" evidence="2">
    <location>
        <begin position="89"/>
        <end position="114"/>
    </location>
</feature>
<feature type="region of interest" description="Disordered" evidence="1">
    <location>
        <begin position="1"/>
        <end position="23"/>
    </location>
</feature>
<name>A0A1E3W7X2_9HYPH</name>
<evidence type="ECO:0000256" key="2">
    <source>
        <dbReference type="SAM" id="Phobius"/>
    </source>
</evidence>
<evidence type="ECO:0000313" key="4">
    <source>
        <dbReference type="Proteomes" id="UP000094472"/>
    </source>
</evidence>
<feature type="region of interest" description="Disordered" evidence="1">
    <location>
        <begin position="135"/>
        <end position="253"/>
    </location>
</feature>
<keyword evidence="2" id="KW-0812">Transmembrane</keyword>
<sequence length="253" mass="26763">MQPSAPKYAHKLPPLRDEAAKLSPGFSGPGLATLLERFNESPSEAARAAPFTAQPALPRGTDPARPDGAGRRKMPAAALAPTATAKSRLTLGSVVSVLAGVMLVPISFLFFLWWQDSAPQDKGPSQILTVESAPAPDPVVQPAQSASTSEAALAAPDGVETATRPSISPEPPQVATVDMPASLPLPAAVATPTRPGPLPKRLQRPMSLWPSPLRQRMPPSTGRKARRPQRRSHKPKRPGPSSKRLRPRSGGQR</sequence>
<dbReference type="EMBL" id="LPWF01000003">
    <property type="protein sequence ID" value="ODS01876.1"/>
    <property type="molecule type" value="Genomic_DNA"/>
</dbReference>
<comment type="caution">
    <text evidence="3">The sequence shown here is derived from an EMBL/GenBank/DDBJ whole genome shotgun (WGS) entry which is preliminary data.</text>
</comment>
<protein>
    <submittedName>
        <fullName evidence="3">Uncharacterized protein</fullName>
    </submittedName>
</protein>
<evidence type="ECO:0000256" key="1">
    <source>
        <dbReference type="SAM" id="MobiDB-lite"/>
    </source>
</evidence>
<dbReference type="AlphaFoldDB" id="A0A1E3W7X2"/>
<feature type="region of interest" description="Disordered" evidence="1">
    <location>
        <begin position="37"/>
        <end position="75"/>
    </location>
</feature>